<dbReference type="SUPFAM" id="SSF53098">
    <property type="entry name" value="Ribonuclease H-like"/>
    <property type="match status" value="1"/>
</dbReference>
<dbReference type="Pfam" id="PF00665">
    <property type="entry name" value="rve"/>
    <property type="match status" value="1"/>
</dbReference>
<dbReference type="GO" id="GO:0015074">
    <property type="term" value="P:DNA integration"/>
    <property type="evidence" value="ECO:0007669"/>
    <property type="project" value="InterPro"/>
</dbReference>
<protein>
    <submittedName>
        <fullName evidence="2">Pol polyprotein</fullName>
    </submittedName>
</protein>
<gene>
    <name evidence="2" type="primary">pol_71</name>
    <name evidence="2" type="ORF">CK203_098873</name>
</gene>
<dbReference type="InterPro" id="IPR043128">
    <property type="entry name" value="Rev_trsase/Diguanyl_cyclase"/>
</dbReference>
<sequence>MKGLLEPSDLLAILLHWKRREEILPLFNEETQRAAKEKPPKLILKPLPTELKYVYLEEDKKCPIVISSTLTIHQEDCLLEVLRRCKKTIRWQISDLKGISPLVCTHHIYMEDEAKLIHQPQRRLNPHMQEVVRAEVLKLLQTSIIYPISNSPWVSPAQVAPKKSGIMVVQNDKGEDVSTRLTTGWRVCINYRRLNAVTRKDRFSLPFIDQGLSLGTLSPSKALKLTKQRLNSLLSCHPQTNVKGVRQFLGHAGFYRRFIKDFSKLARPLCEILVNDVKFIWDDGFERSFEELKLFLTTVPIVRAPNWQLPFEYLLTKQDAKARMIRWILLLQEFNLHIKDKKGVENVVADHISRLAIAHNSHALPINDDFLEGLSCWWKLSLGTLTLLTTWSQEKFQIIRKCAPEEEQQGILSHYHENACGGHFAYQKTAMRVLQSGFCWPSLFKDAHTMCKSCDRCQRLGKLTRRNMMPLNPILIVDLFYVWGINFMGPFPMYFGYSYILVGVDYVSKWVEAVPCKHNDHRVVLKFLKENIFSRFGVPKAIISDGGTHFCNKPFETLLAKYGVKHKVATPYHPQTNGQVELANREIKNILMKVVNTNRKDWSLKLLNSLWAYRTTYKTILGMSPYRLVYGKACHLPVELEYKAWWAIKKLNMDLSRAGLKRFLDLNEMEKLRNDAYINSKIAKEKLKRWHDQLISRKDFQNGQRVLIYDSKLHIFSGQVEIKVDRSFYHSPSAFKWSSGTTQLQQYRELQSEWPPSQALCGVFFSQQGEIHPP</sequence>
<dbReference type="Gene3D" id="3.30.420.10">
    <property type="entry name" value="Ribonuclease H-like superfamily/Ribonuclease H"/>
    <property type="match status" value="1"/>
</dbReference>
<dbReference type="PROSITE" id="PS50994">
    <property type="entry name" value="INTEGRASE"/>
    <property type="match status" value="1"/>
</dbReference>
<dbReference type="InterPro" id="IPR043502">
    <property type="entry name" value="DNA/RNA_pol_sf"/>
</dbReference>
<dbReference type="AlphaFoldDB" id="A0A438DDB0"/>
<dbReference type="InterPro" id="IPR012337">
    <property type="entry name" value="RNaseH-like_sf"/>
</dbReference>
<dbReference type="InterPro" id="IPR041588">
    <property type="entry name" value="Integrase_H2C2"/>
</dbReference>
<dbReference type="PANTHER" id="PTHR37984">
    <property type="entry name" value="PROTEIN CBG26694"/>
    <property type="match status" value="1"/>
</dbReference>
<evidence type="ECO:0000259" key="1">
    <source>
        <dbReference type="PROSITE" id="PS50994"/>
    </source>
</evidence>
<dbReference type="Pfam" id="PF17921">
    <property type="entry name" value="Integrase_H2C2"/>
    <property type="match status" value="1"/>
</dbReference>
<name>A0A438DDB0_VITVI</name>
<dbReference type="InterPro" id="IPR050951">
    <property type="entry name" value="Retrovirus_Pol_polyprotein"/>
</dbReference>
<proteinExistence type="predicted"/>
<dbReference type="FunFam" id="3.30.70.270:FF:000020">
    <property type="entry name" value="Transposon Tf2-6 polyprotein-like Protein"/>
    <property type="match status" value="1"/>
</dbReference>
<dbReference type="Gene3D" id="1.10.340.70">
    <property type="match status" value="1"/>
</dbReference>
<evidence type="ECO:0000313" key="3">
    <source>
        <dbReference type="Proteomes" id="UP000288805"/>
    </source>
</evidence>
<dbReference type="InterPro" id="IPR001584">
    <property type="entry name" value="Integrase_cat-core"/>
</dbReference>
<feature type="domain" description="Integrase catalytic" evidence="1">
    <location>
        <begin position="469"/>
        <end position="633"/>
    </location>
</feature>
<dbReference type="Gene3D" id="3.30.70.270">
    <property type="match status" value="1"/>
</dbReference>
<dbReference type="Proteomes" id="UP000288805">
    <property type="component" value="Unassembled WGS sequence"/>
</dbReference>
<dbReference type="InterPro" id="IPR036397">
    <property type="entry name" value="RNaseH_sf"/>
</dbReference>
<reference evidence="2 3" key="1">
    <citation type="journal article" date="2018" name="PLoS Genet.">
        <title>Population sequencing reveals clonal diversity and ancestral inbreeding in the grapevine cultivar Chardonnay.</title>
        <authorList>
            <person name="Roach M.J."/>
            <person name="Johnson D.L."/>
            <person name="Bohlmann J."/>
            <person name="van Vuuren H.J."/>
            <person name="Jones S.J."/>
            <person name="Pretorius I.S."/>
            <person name="Schmidt S.A."/>
            <person name="Borneman A.R."/>
        </authorList>
    </citation>
    <scope>NUCLEOTIDE SEQUENCE [LARGE SCALE GENOMIC DNA]</scope>
    <source>
        <strain evidence="3">cv. Chardonnay</strain>
        <tissue evidence="2">Leaf</tissue>
    </source>
</reference>
<organism evidence="2 3">
    <name type="scientific">Vitis vinifera</name>
    <name type="common">Grape</name>
    <dbReference type="NCBI Taxonomy" id="29760"/>
    <lineage>
        <taxon>Eukaryota</taxon>
        <taxon>Viridiplantae</taxon>
        <taxon>Streptophyta</taxon>
        <taxon>Embryophyta</taxon>
        <taxon>Tracheophyta</taxon>
        <taxon>Spermatophyta</taxon>
        <taxon>Magnoliopsida</taxon>
        <taxon>eudicotyledons</taxon>
        <taxon>Gunneridae</taxon>
        <taxon>Pentapetalae</taxon>
        <taxon>rosids</taxon>
        <taxon>Vitales</taxon>
        <taxon>Vitaceae</taxon>
        <taxon>Viteae</taxon>
        <taxon>Vitis</taxon>
    </lineage>
</organism>
<dbReference type="GO" id="GO:0003676">
    <property type="term" value="F:nucleic acid binding"/>
    <property type="evidence" value="ECO:0007669"/>
    <property type="project" value="InterPro"/>
</dbReference>
<comment type="caution">
    <text evidence="2">The sequence shown here is derived from an EMBL/GenBank/DDBJ whole genome shotgun (WGS) entry which is preliminary data.</text>
</comment>
<dbReference type="SUPFAM" id="SSF56672">
    <property type="entry name" value="DNA/RNA polymerases"/>
    <property type="match status" value="1"/>
</dbReference>
<dbReference type="Gene3D" id="3.10.10.10">
    <property type="entry name" value="HIV Type 1 Reverse Transcriptase, subunit A, domain 1"/>
    <property type="match status" value="1"/>
</dbReference>
<evidence type="ECO:0000313" key="2">
    <source>
        <dbReference type="EMBL" id="RVW33440.1"/>
    </source>
</evidence>
<accession>A0A438DDB0</accession>
<dbReference type="PANTHER" id="PTHR37984:SF5">
    <property type="entry name" value="PROTEIN NYNRIN-LIKE"/>
    <property type="match status" value="1"/>
</dbReference>
<dbReference type="EMBL" id="QGNW01001679">
    <property type="protein sequence ID" value="RVW33440.1"/>
    <property type="molecule type" value="Genomic_DNA"/>
</dbReference>